<dbReference type="RefSeq" id="WP_115360083.1">
    <property type="nucleotide sequence ID" value="NZ_CP038012.1"/>
</dbReference>
<feature type="transmembrane region" description="Helical" evidence="6">
    <location>
        <begin position="264"/>
        <end position="283"/>
    </location>
</feature>
<dbReference type="AlphaFoldDB" id="A0A380BD23"/>
<feature type="transmembrane region" description="Helical" evidence="6">
    <location>
        <begin position="445"/>
        <end position="466"/>
    </location>
</feature>
<evidence type="ECO:0000256" key="5">
    <source>
        <dbReference type="ARBA" id="ARBA00023136"/>
    </source>
</evidence>
<feature type="transmembrane region" description="Helical" evidence="6">
    <location>
        <begin position="409"/>
        <end position="433"/>
    </location>
</feature>
<evidence type="ECO:0000256" key="3">
    <source>
        <dbReference type="ARBA" id="ARBA00022692"/>
    </source>
</evidence>
<keyword evidence="3 6" id="KW-0812">Transmembrane</keyword>
<evidence type="ECO:0000256" key="2">
    <source>
        <dbReference type="ARBA" id="ARBA00022475"/>
    </source>
</evidence>
<dbReference type="PANTHER" id="PTHR43652:SF2">
    <property type="entry name" value="BASIC AMINO ACID ANTIPORTER YFCC-RELATED"/>
    <property type="match status" value="1"/>
</dbReference>
<keyword evidence="5 6" id="KW-0472">Membrane</keyword>
<proteinExistence type="predicted"/>
<dbReference type="PANTHER" id="PTHR43652">
    <property type="entry name" value="BASIC AMINO ACID ANTIPORTER YFCC-RELATED"/>
    <property type="match status" value="1"/>
</dbReference>
<feature type="transmembrane region" description="Helical" evidence="6">
    <location>
        <begin position="140"/>
        <end position="156"/>
    </location>
</feature>
<comment type="subcellular location">
    <subcellularLocation>
        <location evidence="1">Cell membrane</location>
        <topology evidence="1">Multi-pass membrane protein</topology>
    </subcellularLocation>
</comment>
<evidence type="ECO:0000256" key="4">
    <source>
        <dbReference type="ARBA" id="ARBA00022989"/>
    </source>
</evidence>
<dbReference type="Proteomes" id="UP000254519">
    <property type="component" value="Unassembled WGS sequence"/>
</dbReference>
<feature type="transmembrane region" description="Helical" evidence="6">
    <location>
        <begin position="289"/>
        <end position="307"/>
    </location>
</feature>
<feature type="transmembrane region" description="Helical" evidence="6">
    <location>
        <begin position="319"/>
        <end position="339"/>
    </location>
</feature>
<keyword evidence="4 6" id="KW-1133">Transmembrane helix</keyword>
<evidence type="ECO:0000256" key="1">
    <source>
        <dbReference type="ARBA" id="ARBA00004651"/>
    </source>
</evidence>
<evidence type="ECO:0000256" key="6">
    <source>
        <dbReference type="SAM" id="Phobius"/>
    </source>
</evidence>
<evidence type="ECO:0000313" key="7">
    <source>
        <dbReference type="EMBL" id="SUI99414.1"/>
    </source>
</evidence>
<dbReference type="Pfam" id="PF03606">
    <property type="entry name" value="DcuC"/>
    <property type="match status" value="1"/>
</dbReference>
<dbReference type="OrthoDB" id="255482at2"/>
<evidence type="ECO:0000313" key="8">
    <source>
        <dbReference type="Proteomes" id="UP000254519"/>
    </source>
</evidence>
<feature type="transmembrane region" description="Helical" evidence="6">
    <location>
        <begin position="203"/>
        <end position="221"/>
    </location>
</feature>
<dbReference type="InterPro" id="IPR018385">
    <property type="entry name" value="C4_dicarb_anaerob_car-like"/>
</dbReference>
<organism evidence="7 8">
    <name type="scientific">Sporosarcina pasteurii</name>
    <name type="common">Bacillus pasteurii</name>
    <dbReference type="NCBI Taxonomy" id="1474"/>
    <lineage>
        <taxon>Bacteria</taxon>
        <taxon>Bacillati</taxon>
        <taxon>Bacillota</taxon>
        <taxon>Bacilli</taxon>
        <taxon>Bacillales</taxon>
        <taxon>Caryophanaceae</taxon>
        <taxon>Sporosarcina</taxon>
    </lineage>
</organism>
<feature type="transmembrane region" description="Helical" evidence="6">
    <location>
        <begin position="117"/>
        <end position="134"/>
    </location>
</feature>
<keyword evidence="2" id="KW-1003">Cell membrane</keyword>
<feature type="transmembrane region" description="Helical" evidence="6">
    <location>
        <begin position="72"/>
        <end position="96"/>
    </location>
</feature>
<name>A0A380BD23_SPOPA</name>
<dbReference type="InterPro" id="IPR051679">
    <property type="entry name" value="DASS-Related_Transporters"/>
</dbReference>
<sequence length="472" mass="50581">MNTTTKKKFKFSMPDAFIIIFSIVALASIATYIIPSGAYDRETIDGVTRVVPDSYAKTEANPTNLLDLFTSIQIGMVQSANIIFLIFIIGGIVRVIESTGAIDSGINSLIQKTKGRYMLLITSVAGIFGLLASMGLAANAVIAFIPIGIALARSLKLDAIVGISTIYLGYYAGMIAGIFDPTILGLAQTIAELPLFSGMPLRIVIFIALITITITYTNLYAKKIKHNPERSIMGNKPFGDHEEVEVSTQENVQNTTFSAVQKSVLLTFIGAIGIFIFGAFTRGWGLNELVGIFLIMGVVIAIIARITPNNFVKTFIEGAQAITYGALVVGLARAVIVVLEDGKIIDTIVNAALGPLQSMPVLLGGQLLFIFNLLFNLLVTSGTGQAAIVMPIMVPLVDMLGITRQTGTLAFMLGDGITNIITPTSGVLMAVLAVGGVKWTQWVRFAFPIMLMWVIVGIISITYAIYTGYGPF</sequence>
<gene>
    <name evidence="7" type="ORF">NCTC4822_00610</name>
</gene>
<feature type="transmembrane region" description="Helical" evidence="6">
    <location>
        <begin position="16"/>
        <end position="34"/>
    </location>
</feature>
<dbReference type="GO" id="GO:0005886">
    <property type="term" value="C:plasma membrane"/>
    <property type="evidence" value="ECO:0007669"/>
    <property type="project" value="UniProtKB-SubCell"/>
</dbReference>
<reference evidence="7 8" key="1">
    <citation type="submission" date="2018-06" db="EMBL/GenBank/DDBJ databases">
        <authorList>
            <consortium name="Pathogen Informatics"/>
            <person name="Doyle S."/>
        </authorList>
    </citation>
    <scope>NUCLEOTIDE SEQUENCE [LARGE SCALE GENOMIC DNA]</scope>
    <source>
        <strain evidence="8">ATCC 11859 / DSM 33 / NCIB 8841 / NCTC 4822</strain>
    </source>
</reference>
<dbReference type="EMBL" id="UGYZ01000002">
    <property type="protein sequence ID" value="SUI99414.1"/>
    <property type="molecule type" value="Genomic_DNA"/>
</dbReference>
<protein>
    <submittedName>
        <fullName evidence="7">p-aminobenzoyl-glutamate transporter</fullName>
    </submittedName>
</protein>
<accession>A0A380BD23</accession>
<feature type="transmembrane region" description="Helical" evidence="6">
    <location>
        <begin position="168"/>
        <end position="191"/>
    </location>
</feature>
<keyword evidence="8" id="KW-1185">Reference proteome</keyword>